<gene>
    <name evidence="2" type="ORF">F511_37456</name>
</gene>
<evidence type="ECO:0008006" key="4">
    <source>
        <dbReference type="Google" id="ProtNLM"/>
    </source>
</evidence>
<evidence type="ECO:0000313" key="3">
    <source>
        <dbReference type="Proteomes" id="UP000250235"/>
    </source>
</evidence>
<keyword evidence="3" id="KW-1185">Reference proteome</keyword>
<dbReference type="Proteomes" id="UP000250235">
    <property type="component" value="Unassembled WGS sequence"/>
</dbReference>
<dbReference type="EMBL" id="KQ990623">
    <property type="protein sequence ID" value="KZV52842.1"/>
    <property type="molecule type" value="Genomic_DNA"/>
</dbReference>
<dbReference type="OrthoDB" id="1741306at2759"/>
<sequence>MALISNTNQVYFASVLRMDNEGMVAMFEALISSGLNVFLGCLSVIYEAALVEFFQNASVRDGQVVSIVQGKPVEISEELFARTFELPMDGLTDMHEVPKDLVFDARNNHELRRLPSSKDFDISYETSGKDREPVLDTSAETAKLFELEITGVDDIEKIVEQPPKRKLRLGPGSDDETETVENEPTVEEPVLDTSAETAKLFELEITGVDDIEKIVEQQDKELTADDVDTIIEKILADTTQMESGVVEPKVAEEIATGTDIEEQVEQRSEDITVEISEESMSIEDLLQQIPGDALLPSVLAVEPTRIKFSNVISIPGVADGDLYKASLPKIALTDKGKAPLVEAGVAKGHPAQEMVQLTFGDIEFLIQLREQVIDEVSTFFNSFSLRRLSALKSLKAFAVKEEKVLTWAETDSVQIALQRRLYIVANFGQPWSAMALQIINLLSIAHNAAVNELRMQKQAHALQWTRPCCSMLFEGVYDRGFYIPRNHKTIFSTCWIRLVRFVGGSWMVEAGYDRWVYECETPISQLWEKFPEQIELNSLALIFLLFEPVQRFSTLPLPAVKSWGWHRVCLEVLQFSLIGGLRSVSAINRCRDIIGPLVDIEEIPTGFRGLFQRGLHANSFATFLDDCVEQPEEQGRDTNCFVSFLETSVTHSAVQKSSSGSNELTVYYSPSPRSKEFISSEHPDLYI</sequence>
<reference evidence="2 3" key="1">
    <citation type="journal article" date="2015" name="Proc. Natl. Acad. Sci. U.S.A.">
        <title>The resurrection genome of Boea hygrometrica: A blueprint for survival of dehydration.</title>
        <authorList>
            <person name="Xiao L."/>
            <person name="Yang G."/>
            <person name="Zhang L."/>
            <person name="Yang X."/>
            <person name="Zhao S."/>
            <person name="Ji Z."/>
            <person name="Zhou Q."/>
            <person name="Hu M."/>
            <person name="Wang Y."/>
            <person name="Chen M."/>
            <person name="Xu Y."/>
            <person name="Jin H."/>
            <person name="Xiao X."/>
            <person name="Hu G."/>
            <person name="Bao F."/>
            <person name="Hu Y."/>
            <person name="Wan P."/>
            <person name="Li L."/>
            <person name="Deng X."/>
            <person name="Kuang T."/>
            <person name="Xiang C."/>
            <person name="Zhu J.K."/>
            <person name="Oliver M.J."/>
            <person name="He Y."/>
        </authorList>
    </citation>
    <scope>NUCLEOTIDE SEQUENCE [LARGE SCALE GENOMIC DNA]</scope>
    <source>
        <strain evidence="3">cv. XS01</strain>
    </source>
</reference>
<proteinExistence type="predicted"/>
<accession>A0A2Z7D070</accession>
<evidence type="ECO:0000256" key="1">
    <source>
        <dbReference type="SAM" id="MobiDB-lite"/>
    </source>
</evidence>
<name>A0A2Z7D070_9LAMI</name>
<evidence type="ECO:0000313" key="2">
    <source>
        <dbReference type="EMBL" id="KZV52842.1"/>
    </source>
</evidence>
<protein>
    <recommendedName>
        <fullName evidence="4">Splicing factor 3B subunit 1-like</fullName>
    </recommendedName>
</protein>
<dbReference type="AlphaFoldDB" id="A0A2Z7D070"/>
<organism evidence="2 3">
    <name type="scientific">Dorcoceras hygrometricum</name>
    <dbReference type="NCBI Taxonomy" id="472368"/>
    <lineage>
        <taxon>Eukaryota</taxon>
        <taxon>Viridiplantae</taxon>
        <taxon>Streptophyta</taxon>
        <taxon>Embryophyta</taxon>
        <taxon>Tracheophyta</taxon>
        <taxon>Spermatophyta</taxon>
        <taxon>Magnoliopsida</taxon>
        <taxon>eudicotyledons</taxon>
        <taxon>Gunneridae</taxon>
        <taxon>Pentapetalae</taxon>
        <taxon>asterids</taxon>
        <taxon>lamiids</taxon>
        <taxon>Lamiales</taxon>
        <taxon>Gesneriaceae</taxon>
        <taxon>Didymocarpoideae</taxon>
        <taxon>Trichosporeae</taxon>
        <taxon>Loxocarpinae</taxon>
        <taxon>Dorcoceras</taxon>
    </lineage>
</organism>
<feature type="compositionally biased region" description="Acidic residues" evidence="1">
    <location>
        <begin position="173"/>
        <end position="188"/>
    </location>
</feature>
<feature type="region of interest" description="Disordered" evidence="1">
    <location>
        <begin position="163"/>
        <end position="188"/>
    </location>
</feature>